<sequence length="170" mass="19611">MFKDFQGYSTPQVRAYSTIEEFMNRQRRASLNACIPLNEFMSPHSMDESPLLQITNHLAIRRFSIEFLPDSNDNFPSQLHKKLFPDHSPKQYIINIVPSDIMEEAGRLGWDPLWGDVVNNDFPTSSNDPEYNSLVKNNFENNNDIPKGAVIRTKYRKKLPGSSNNEEFAN</sequence>
<dbReference type="Proteomes" id="UP001162131">
    <property type="component" value="Unassembled WGS sequence"/>
</dbReference>
<accession>A0AAU9IE62</accession>
<organism evidence="1 2">
    <name type="scientific">Blepharisma stoltei</name>
    <dbReference type="NCBI Taxonomy" id="1481888"/>
    <lineage>
        <taxon>Eukaryota</taxon>
        <taxon>Sar</taxon>
        <taxon>Alveolata</taxon>
        <taxon>Ciliophora</taxon>
        <taxon>Postciliodesmatophora</taxon>
        <taxon>Heterotrichea</taxon>
        <taxon>Heterotrichida</taxon>
        <taxon>Blepharismidae</taxon>
        <taxon>Blepharisma</taxon>
    </lineage>
</organism>
<dbReference type="EMBL" id="CAJZBQ010000004">
    <property type="protein sequence ID" value="CAG9311557.1"/>
    <property type="molecule type" value="Genomic_DNA"/>
</dbReference>
<comment type="caution">
    <text evidence="1">The sequence shown here is derived from an EMBL/GenBank/DDBJ whole genome shotgun (WGS) entry which is preliminary data.</text>
</comment>
<reference evidence="1" key="1">
    <citation type="submission" date="2021-09" db="EMBL/GenBank/DDBJ databases">
        <authorList>
            <consortium name="AG Swart"/>
            <person name="Singh M."/>
            <person name="Singh A."/>
            <person name="Seah K."/>
            <person name="Emmerich C."/>
        </authorList>
    </citation>
    <scope>NUCLEOTIDE SEQUENCE</scope>
    <source>
        <strain evidence="1">ATCC30299</strain>
    </source>
</reference>
<gene>
    <name evidence="1" type="ORF">BSTOLATCC_MIC3845</name>
</gene>
<proteinExistence type="predicted"/>
<dbReference type="AlphaFoldDB" id="A0AAU9IE62"/>
<evidence type="ECO:0000313" key="1">
    <source>
        <dbReference type="EMBL" id="CAG9311557.1"/>
    </source>
</evidence>
<name>A0AAU9IE62_9CILI</name>
<protein>
    <submittedName>
        <fullName evidence="1">Uncharacterized protein</fullName>
    </submittedName>
</protein>
<keyword evidence="2" id="KW-1185">Reference proteome</keyword>
<evidence type="ECO:0000313" key="2">
    <source>
        <dbReference type="Proteomes" id="UP001162131"/>
    </source>
</evidence>